<sequence length="41" mass="4647">MIIKEFGSPFLSRKNKPLTLNLHLFGLSFVLIIFSDSPLVI</sequence>
<reference evidence="2" key="1">
    <citation type="journal article" date="2021" name="Proc. Natl. Acad. Sci. U.S.A.">
        <title>A Catalog of Tens of Thousands of Viruses from Human Metagenomes Reveals Hidden Associations with Chronic Diseases.</title>
        <authorList>
            <person name="Tisza M.J."/>
            <person name="Buck C.B."/>
        </authorList>
    </citation>
    <scope>NUCLEOTIDE SEQUENCE</scope>
    <source>
        <strain evidence="2">Ctrcb4</strain>
    </source>
</reference>
<proteinExistence type="predicted"/>
<keyword evidence="1" id="KW-0472">Membrane</keyword>
<accession>A0A8S5RQ10</accession>
<evidence type="ECO:0000313" key="2">
    <source>
        <dbReference type="EMBL" id="DAE33259.1"/>
    </source>
</evidence>
<keyword evidence="1" id="KW-0812">Transmembrane</keyword>
<protein>
    <submittedName>
        <fullName evidence="2">Uncharacterized protein</fullName>
    </submittedName>
</protein>
<feature type="transmembrane region" description="Helical" evidence="1">
    <location>
        <begin position="20"/>
        <end position="40"/>
    </location>
</feature>
<organism evidence="2">
    <name type="scientific">virus sp. ctrcb4</name>
    <dbReference type="NCBI Taxonomy" id="2825824"/>
    <lineage>
        <taxon>Viruses</taxon>
    </lineage>
</organism>
<evidence type="ECO:0000256" key="1">
    <source>
        <dbReference type="SAM" id="Phobius"/>
    </source>
</evidence>
<name>A0A8S5RQ10_9VIRU</name>
<dbReference type="EMBL" id="BK059132">
    <property type="protein sequence ID" value="DAE33259.1"/>
    <property type="molecule type" value="Genomic_DNA"/>
</dbReference>
<keyword evidence="1" id="KW-1133">Transmembrane helix</keyword>